<evidence type="ECO:0000256" key="6">
    <source>
        <dbReference type="ARBA" id="ARBA00038095"/>
    </source>
</evidence>
<dbReference type="EC" id="2.3.2.30" evidence="7"/>
<keyword evidence="12" id="KW-1185">Reference proteome</keyword>
<name>A0A839U243_9HYPH</name>
<evidence type="ECO:0000256" key="5">
    <source>
        <dbReference type="ARBA" id="ARBA00023315"/>
    </source>
</evidence>
<dbReference type="PANTHER" id="PTHR37323:SF1">
    <property type="entry name" value="L-ORNITHINE N(ALPHA)-ACYLTRANSFERASE"/>
    <property type="match status" value="1"/>
</dbReference>
<comment type="pathway">
    <text evidence="1">Lipid metabolism.</text>
</comment>
<dbReference type="Proteomes" id="UP000554520">
    <property type="component" value="Unassembled WGS sequence"/>
</dbReference>
<dbReference type="InterPro" id="IPR016181">
    <property type="entry name" value="Acyl_CoA_acyltransferase"/>
</dbReference>
<evidence type="ECO:0000256" key="7">
    <source>
        <dbReference type="ARBA" id="ARBA00039058"/>
    </source>
</evidence>
<evidence type="ECO:0000313" key="11">
    <source>
        <dbReference type="EMBL" id="MBB3144517.1"/>
    </source>
</evidence>
<dbReference type="SUPFAM" id="SSF55729">
    <property type="entry name" value="Acyl-CoA N-acyltransferases (Nat)"/>
    <property type="match status" value="1"/>
</dbReference>
<keyword evidence="3" id="KW-0808">Transferase</keyword>
<evidence type="ECO:0000256" key="9">
    <source>
        <dbReference type="ARBA" id="ARBA00045724"/>
    </source>
</evidence>
<accession>A0A839U243</accession>
<organism evidence="11 12">
    <name type="scientific">Phyllobacterium trifolii</name>
    <dbReference type="NCBI Taxonomy" id="300193"/>
    <lineage>
        <taxon>Bacteria</taxon>
        <taxon>Pseudomonadati</taxon>
        <taxon>Pseudomonadota</taxon>
        <taxon>Alphaproteobacteria</taxon>
        <taxon>Hyphomicrobiales</taxon>
        <taxon>Phyllobacteriaceae</taxon>
        <taxon>Phyllobacterium</taxon>
    </lineage>
</organism>
<dbReference type="GO" id="GO:0043810">
    <property type="term" value="F:ornithine-acyl [acyl carrier protein] N-acyltransferase activity"/>
    <property type="evidence" value="ECO:0007669"/>
    <property type="project" value="UniProtKB-EC"/>
</dbReference>
<keyword evidence="5" id="KW-0012">Acyltransferase</keyword>
<gene>
    <name evidence="11" type="ORF">FHS21_000913</name>
</gene>
<evidence type="ECO:0000256" key="3">
    <source>
        <dbReference type="ARBA" id="ARBA00022679"/>
    </source>
</evidence>
<dbReference type="PANTHER" id="PTHR37323">
    <property type="entry name" value="GCN5-RELATED N-ACETYLTRANSFERASE"/>
    <property type="match status" value="1"/>
</dbReference>
<keyword evidence="2" id="KW-0444">Lipid biosynthesis</keyword>
<reference evidence="11 12" key="1">
    <citation type="submission" date="2020-08" db="EMBL/GenBank/DDBJ databases">
        <title>Genomic Encyclopedia of Type Strains, Phase III (KMG-III): the genomes of soil and plant-associated and newly described type strains.</title>
        <authorList>
            <person name="Whitman W."/>
        </authorList>
    </citation>
    <scope>NUCLEOTIDE SEQUENCE [LARGE SCALE GENOMIC DNA]</scope>
    <source>
        <strain evidence="11 12">CECT 7015</strain>
    </source>
</reference>
<evidence type="ECO:0000256" key="10">
    <source>
        <dbReference type="ARBA" id="ARBA00047785"/>
    </source>
</evidence>
<dbReference type="Pfam" id="PF13444">
    <property type="entry name" value="Acetyltransf_5"/>
    <property type="match status" value="1"/>
</dbReference>
<protein>
    <recommendedName>
        <fullName evidence="8">L-ornithine N(alpha)-acyltransferase</fullName>
        <ecNumber evidence="7">2.3.2.30</ecNumber>
    </recommendedName>
</protein>
<sequence length="301" mass="33500">MSQIDMTIALLEPASITKDQRVMSHVDSTPSPFTAPHLASVLGRIGTMEVCLAQTEDEIASSQQLRFKVFFDELGAKGSATMEQRDADRFDPFCDHLLVYDTSIAGPKHKQIVGTYRLLRSEKAFETGGFYSASEFSIERLVAAKPELRFLELGRSCVLPEYRSKRTVELLWQGIWTYCRHHSIGVMFGCASFQGTVPAAHALPLSFLQHNCRATADWDVRALPALYHAMDLVPNEAINPKVALFAMPPLIKGYLRLGAMIGDGAVVDHDFGTTDVFIILPVSRISERYVSHYAAEAKRFV</sequence>
<proteinExistence type="inferred from homology"/>
<comment type="catalytic activity">
    <reaction evidence="10">
        <text>a (3R)-hydroxyacyl-[ACP] + L-ornithine = a lyso-ornithine lipid + holo-[ACP] + H(+)</text>
        <dbReference type="Rhea" id="RHEA:20633"/>
        <dbReference type="Rhea" id="RHEA-COMP:9685"/>
        <dbReference type="Rhea" id="RHEA-COMP:9945"/>
        <dbReference type="ChEBI" id="CHEBI:15378"/>
        <dbReference type="ChEBI" id="CHEBI:46911"/>
        <dbReference type="ChEBI" id="CHEBI:64479"/>
        <dbReference type="ChEBI" id="CHEBI:78827"/>
        <dbReference type="ChEBI" id="CHEBI:138482"/>
        <dbReference type="EC" id="2.3.2.30"/>
    </reaction>
    <physiologicalReaction direction="left-to-right" evidence="10">
        <dbReference type="Rhea" id="RHEA:20634"/>
    </physiologicalReaction>
</comment>
<dbReference type="EMBL" id="JACHXN010000002">
    <property type="protein sequence ID" value="MBB3144517.1"/>
    <property type="molecule type" value="Genomic_DNA"/>
</dbReference>
<evidence type="ECO:0000313" key="12">
    <source>
        <dbReference type="Proteomes" id="UP000554520"/>
    </source>
</evidence>
<dbReference type="InterPro" id="IPR052351">
    <property type="entry name" value="Ornithine_N-alpha-AT"/>
</dbReference>
<keyword evidence="4" id="KW-0443">Lipid metabolism</keyword>
<dbReference type="AlphaFoldDB" id="A0A839U243"/>
<evidence type="ECO:0000256" key="8">
    <source>
        <dbReference type="ARBA" id="ARBA00039866"/>
    </source>
</evidence>
<dbReference type="Gene3D" id="3.40.630.30">
    <property type="match status" value="1"/>
</dbReference>
<evidence type="ECO:0000256" key="4">
    <source>
        <dbReference type="ARBA" id="ARBA00023098"/>
    </source>
</evidence>
<comment type="caution">
    <text evidence="11">The sequence shown here is derived from an EMBL/GenBank/DDBJ whole genome shotgun (WGS) entry which is preliminary data.</text>
</comment>
<comment type="function">
    <text evidence="9">Catalyzes the first step in the biosynthesis of ornithine lipids, which are phosphorus-free membrane lipids. Catalyzes the 3-hydroxyacyl-acyl carrier protein-dependent acylation of ornithine to form lyso-ornithine lipid (LOL).</text>
</comment>
<comment type="similarity">
    <text evidence="6">Belongs to the acetyltransferase family. OlsB subfamily.</text>
</comment>
<evidence type="ECO:0000256" key="2">
    <source>
        <dbReference type="ARBA" id="ARBA00022516"/>
    </source>
</evidence>
<evidence type="ECO:0000256" key="1">
    <source>
        <dbReference type="ARBA" id="ARBA00005189"/>
    </source>
</evidence>
<dbReference type="GO" id="GO:0006629">
    <property type="term" value="P:lipid metabolic process"/>
    <property type="evidence" value="ECO:0007669"/>
    <property type="project" value="UniProtKB-KW"/>
</dbReference>